<dbReference type="Gene3D" id="1.20.810.10">
    <property type="entry name" value="Cytochrome Bc1 Complex, Chain C"/>
    <property type="match status" value="1"/>
</dbReference>
<keyword evidence="10" id="KW-1185">Reference proteome</keyword>
<dbReference type="InterPro" id="IPR016174">
    <property type="entry name" value="Di-haem_cyt_TM"/>
</dbReference>
<feature type="transmembrane region" description="Helical" evidence="7">
    <location>
        <begin position="263"/>
        <end position="283"/>
    </location>
</feature>
<name>A0ABY5VTR8_9ACTN</name>
<feature type="transmembrane region" description="Helical" evidence="7">
    <location>
        <begin position="379"/>
        <end position="397"/>
    </location>
</feature>
<evidence type="ECO:0000256" key="5">
    <source>
        <dbReference type="ARBA" id="ARBA00029568"/>
    </source>
</evidence>
<comment type="catalytic activity">
    <reaction evidence="4">
        <text>a quinol + 2 Fe(III)-[cytochrome c](out) = a quinone + 2 Fe(II)-[cytochrome c](out) + 2 H(+)(out)</text>
        <dbReference type="Rhea" id="RHEA:11484"/>
        <dbReference type="Rhea" id="RHEA-COMP:10350"/>
        <dbReference type="Rhea" id="RHEA-COMP:14399"/>
        <dbReference type="ChEBI" id="CHEBI:15378"/>
        <dbReference type="ChEBI" id="CHEBI:24646"/>
        <dbReference type="ChEBI" id="CHEBI:29033"/>
        <dbReference type="ChEBI" id="CHEBI:29034"/>
        <dbReference type="ChEBI" id="CHEBI:132124"/>
        <dbReference type="EC" id="7.1.1.8"/>
    </reaction>
</comment>
<feature type="transmembrane region" description="Helical" evidence="7">
    <location>
        <begin position="210"/>
        <end position="233"/>
    </location>
</feature>
<dbReference type="Pfam" id="PF13631">
    <property type="entry name" value="Cytochrom_B_N_2"/>
    <property type="match status" value="1"/>
</dbReference>
<feature type="region of interest" description="Disordered" evidence="6">
    <location>
        <begin position="519"/>
        <end position="544"/>
    </location>
</feature>
<reference evidence="9" key="2">
    <citation type="submission" date="2022-09" db="EMBL/GenBank/DDBJ databases">
        <title>Biosynthetic gene clusters of Dactylosporangioum fulvum.</title>
        <authorList>
            <person name="Caradec T."/>
        </authorList>
    </citation>
    <scope>NUCLEOTIDE SEQUENCE</scope>
    <source>
        <strain evidence="9">NRRL B-16292</strain>
    </source>
</reference>
<evidence type="ECO:0000256" key="6">
    <source>
        <dbReference type="SAM" id="MobiDB-lite"/>
    </source>
</evidence>
<evidence type="ECO:0000313" key="10">
    <source>
        <dbReference type="Proteomes" id="UP001059617"/>
    </source>
</evidence>
<feature type="transmembrane region" description="Helical" evidence="7">
    <location>
        <begin position="48"/>
        <end position="67"/>
    </location>
</feature>
<evidence type="ECO:0000256" key="2">
    <source>
        <dbReference type="ARBA" id="ARBA00012951"/>
    </source>
</evidence>
<sequence length="544" mass="60659">MKRRKIDLRAMPANSAKALDERFQASTPLRRLLNKVFPDHWSFLLGEIALYSFIVLLLSGIFLALFFDPSLKETVYNGSYTPLRGVEMSNAYNTALHISFDVRGGLFMRQMHHWAALLFMAAIVVHMFRVFFTGAFRKPREANWIVGVLLFWMGFLEGFGGYSLPDDALSGTGLRIASAIMLSIPVVGTWVTTSLFGGEFPGEVILDRLYIVHVLLVPAALLALISVHMGLLVKQKHTQWPGPGRTNNNVVGVRMFPGFAAKAGGFFMIVFAMIALLAGLFQINPIWLFGPYKAAVVSAASQPDWYVMFLDGSTRLFPAWEIRFDFFYGDGYTIPAIFWPTVVLPGILTMLPIFYPFIEARFSKDRAIHNLLERPRDNPFRTALGAMAIAFYVVLLVSGGNDVLADKFHISLNAMTWAGRIGILVLPPLAYYVAYRVALGLQQHDREVLAHGVETGIIRRMPDGRFVEIHQPLPLPSGNGHGEDGHHGLEYGGWVVPKKMNRLGALAPTVKGFFYPIEKPAPAPRPAKRQVEEPSDREEITTGH</sequence>
<feature type="transmembrane region" description="Helical" evidence="7">
    <location>
        <begin position="144"/>
        <end position="164"/>
    </location>
</feature>
<dbReference type="EC" id="7.1.1.8" evidence="2"/>
<dbReference type="PROSITE" id="PS51002">
    <property type="entry name" value="CYTB_NTER"/>
    <property type="match status" value="1"/>
</dbReference>
<evidence type="ECO:0000256" key="7">
    <source>
        <dbReference type="SAM" id="Phobius"/>
    </source>
</evidence>
<keyword evidence="7" id="KW-0812">Transmembrane</keyword>
<protein>
    <recommendedName>
        <fullName evidence="3">Cytochrome bc1 complex cytochrome b subunit</fullName>
        <ecNumber evidence="2">7.1.1.8</ecNumber>
    </recommendedName>
    <alternativeName>
        <fullName evidence="5">Cytochrome bc1 reductase complex subunit QcrB</fullName>
    </alternativeName>
</protein>
<accession>A0ABY5VTR8</accession>
<keyword evidence="7" id="KW-1133">Transmembrane helix</keyword>
<feature type="compositionally biased region" description="Basic and acidic residues" evidence="6">
    <location>
        <begin position="529"/>
        <end position="544"/>
    </location>
</feature>
<evidence type="ECO:0000259" key="8">
    <source>
        <dbReference type="PROSITE" id="PS51002"/>
    </source>
</evidence>
<proteinExistence type="predicted"/>
<dbReference type="InterPro" id="IPR005797">
    <property type="entry name" value="Cyt_b/b6_N"/>
</dbReference>
<dbReference type="EMBL" id="CP073720">
    <property type="protein sequence ID" value="UWP81157.1"/>
    <property type="molecule type" value="Genomic_DNA"/>
</dbReference>
<feature type="transmembrane region" description="Helical" evidence="7">
    <location>
        <begin position="113"/>
        <end position="132"/>
    </location>
</feature>
<organism evidence="9 10">
    <name type="scientific">Dactylosporangium fulvum</name>
    <dbReference type="NCBI Taxonomy" id="53359"/>
    <lineage>
        <taxon>Bacteria</taxon>
        <taxon>Bacillati</taxon>
        <taxon>Actinomycetota</taxon>
        <taxon>Actinomycetes</taxon>
        <taxon>Micromonosporales</taxon>
        <taxon>Micromonosporaceae</taxon>
        <taxon>Dactylosporangium</taxon>
    </lineage>
</organism>
<dbReference type="Proteomes" id="UP001059617">
    <property type="component" value="Chromosome"/>
</dbReference>
<feature type="transmembrane region" description="Helical" evidence="7">
    <location>
        <begin position="337"/>
        <end position="358"/>
    </location>
</feature>
<dbReference type="PANTHER" id="PTHR19271">
    <property type="entry name" value="CYTOCHROME B"/>
    <property type="match status" value="1"/>
</dbReference>
<feature type="transmembrane region" description="Helical" evidence="7">
    <location>
        <begin position="417"/>
        <end position="435"/>
    </location>
</feature>
<evidence type="ECO:0000256" key="4">
    <source>
        <dbReference type="ARBA" id="ARBA00029351"/>
    </source>
</evidence>
<evidence type="ECO:0000256" key="3">
    <source>
        <dbReference type="ARBA" id="ARBA00016116"/>
    </source>
</evidence>
<reference evidence="9" key="1">
    <citation type="submission" date="2021-04" db="EMBL/GenBank/DDBJ databases">
        <authorList>
            <person name="Hartkoorn R.C."/>
            <person name="Beaudoing E."/>
            <person name="Hot D."/>
        </authorList>
    </citation>
    <scope>NUCLEOTIDE SEQUENCE</scope>
    <source>
        <strain evidence="9">NRRL B-16292</strain>
    </source>
</reference>
<keyword evidence="7" id="KW-0472">Membrane</keyword>
<evidence type="ECO:0000313" key="9">
    <source>
        <dbReference type="EMBL" id="UWP81157.1"/>
    </source>
</evidence>
<gene>
    <name evidence="9" type="ORF">Dfulv_39520</name>
</gene>
<evidence type="ECO:0000256" key="1">
    <source>
        <dbReference type="ARBA" id="ARBA00001971"/>
    </source>
</evidence>
<dbReference type="InterPro" id="IPR027387">
    <property type="entry name" value="Cytb/b6-like_sf"/>
</dbReference>
<dbReference type="SUPFAM" id="SSF81342">
    <property type="entry name" value="Transmembrane di-heme cytochromes"/>
    <property type="match status" value="1"/>
</dbReference>
<dbReference type="PANTHER" id="PTHR19271:SF16">
    <property type="entry name" value="CYTOCHROME B"/>
    <property type="match status" value="1"/>
</dbReference>
<dbReference type="RefSeq" id="WP_259858919.1">
    <property type="nucleotide sequence ID" value="NZ_CP073720.1"/>
</dbReference>
<comment type="cofactor">
    <cofactor evidence="1">
        <name>heme</name>
        <dbReference type="ChEBI" id="CHEBI:30413"/>
    </cofactor>
</comment>
<feature type="transmembrane region" description="Helical" evidence="7">
    <location>
        <begin position="176"/>
        <end position="198"/>
    </location>
</feature>
<feature type="domain" description="Cytochrome b/b6 N-terminal region profile" evidence="8">
    <location>
        <begin position="15"/>
        <end position="241"/>
    </location>
</feature>